<evidence type="ECO:0000313" key="3">
    <source>
        <dbReference type="Proteomes" id="UP001596472"/>
    </source>
</evidence>
<feature type="signal peptide" evidence="1">
    <location>
        <begin position="1"/>
        <end position="21"/>
    </location>
</feature>
<dbReference type="EMBL" id="JBHTBS010000014">
    <property type="protein sequence ID" value="MFC7339294.1"/>
    <property type="molecule type" value="Genomic_DNA"/>
</dbReference>
<name>A0ABW2LBW8_9BACT</name>
<reference evidence="3" key="1">
    <citation type="journal article" date="2019" name="Int. J. Syst. Evol. Microbiol.">
        <title>The Global Catalogue of Microorganisms (GCM) 10K type strain sequencing project: providing services to taxonomists for standard genome sequencing and annotation.</title>
        <authorList>
            <consortium name="The Broad Institute Genomics Platform"/>
            <consortium name="The Broad Institute Genome Sequencing Center for Infectious Disease"/>
            <person name="Wu L."/>
            <person name="Ma J."/>
        </authorList>
    </citation>
    <scope>NUCLEOTIDE SEQUENCE [LARGE SCALE GENOMIC DNA]</scope>
    <source>
        <strain evidence="3">CGMCC 4.1467</strain>
    </source>
</reference>
<protein>
    <submittedName>
        <fullName evidence="2">Uncharacterized protein</fullName>
    </submittedName>
</protein>
<gene>
    <name evidence="2" type="ORF">ACFQY0_19025</name>
</gene>
<accession>A0ABW2LBW8</accession>
<comment type="caution">
    <text evidence="2">The sequence shown here is derived from an EMBL/GenBank/DDBJ whole genome shotgun (WGS) entry which is preliminary data.</text>
</comment>
<organism evidence="2 3">
    <name type="scientific">Haloferula chungangensis</name>
    <dbReference type="NCBI Taxonomy" id="1048331"/>
    <lineage>
        <taxon>Bacteria</taxon>
        <taxon>Pseudomonadati</taxon>
        <taxon>Verrucomicrobiota</taxon>
        <taxon>Verrucomicrobiia</taxon>
        <taxon>Verrucomicrobiales</taxon>
        <taxon>Verrucomicrobiaceae</taxon>
        <taxon>Haloferula</taxon>
    </lineage>
</organism>
<keyword evidence="1" id="KW-0732">Signal</keyword>
<evidence type="ECO:0000256" key="1">
    <source>
        <dbReference type="SAM" id="SignalP"/>
    </source>
</evidence>
<dbReference type="Proteomes" id="UP001596472">
    <property type="component" value="Unassembled WGS sequence"/>
</dbReference>
<sequence length="368" mass="38620">MLRTILASALLTTGVASSSNASELSKRLTFTVAAGTATEVGLIRPIASPEGTVDGVTAIRSYSGNFSADLVFDTNTLAPKNFTFNSGSIIGSGYSLQLFSNVVYAAPYGIKSTFYFQQAGQISYSPTTMLPPGLVDGSGALIPSQQNFLASQGIIVTGRSVTGTALNRITDDYINFPDTLPLPGSATVTISQVSKNTFSRTLKAKLVLSLNEAETILLPAPSLNTSIIKTEAGTITSSSSNFTAPTPYGQWAIDNQLNNPDPESPNPSGIPYAILMALDLPATASTLPITIENTGYGPVATIVLPEDGLQNPMSIEYTSDLSASNWVPLTTNYYLHGPSALDQGKSGSPKFTLPPGPTGFIRFVSIIE</sequence>
<proteinExistence type="predicted"/>
<dbReference type="RefSeq" id="WP_379715835.1">
    <property type="nucleotide sequence ID" value="NZ_JBHTBS010000014.1"/>
</dbReference>
<feature type="chain" id="PRO_5047068902" evidence="1">
    <location>
        <begin position="22"/>
        <end position="368"/>
    </location>
</feature>
<evidence type="ECO:0000313" key="2">
    <source>
        <dbReference type="EMBL" id="MFC7339294.1"/>
    </source>
</evidence>
<keyword evidence="3" id="KW-1185">Reference proteome</keyword>